<gene>
    <name evidence="3" type="primary">nagK</name>
    <name evidence="3" type="ORF">Maes01_02081</name>
</gene>
<evidence type="ECO:0000313" key="3">
    <source>
        <dbReference type="EMBL" id="GAA5525511.1"/>
    </source>
</evidence>
<dbReference type="Gene3D" id="3.30.420.40">
    <property type="match status" value="2"/>
</dbReference>
<proteinExistence type="inferred from homology"/>
<accession>A0ABP9WQM5</accession>
<dbReference type="PANTHER" id="PTHR18964">
    <property type="entry name" value="ROK (REPRESSOR, ORF, KINASE) FAMILY"/>
    <property type="match status" value="1"/>
</dbReference>
<dbReference type="RefSeq" id="WP_345551253.1">
    <property type="nucleotide sequence ID" value="NZ_BAABRT010000016.1"/>
</dbReference>
<dbReference type="EMBL" id="BAABRT010000016">
    <property type="protein sequence ID" value="GAA5525511.1"/>
    <property type="molecule type" value="Genomic_DNA"/>
</dbReference>
<dbReference type="Pfam" id="PF00480">
    <property type="entry name" value="ROK"/>
    <property type="match status" value="1"/>
</dbReference>
<keyword evidence="4" id="KW-1185">Reference proteome</keyword>
<sequence length="312" mass="32264">MTERHNCVLAADLGGTKIRAGVFGRDNRCLFALQRPTDVSAGRDAVVHSLCAALQQAAAWAEAQGLAAAGIGISTAGVVDAGRGVIADATDAIPQWRGTPLAALLREAFGLPVAVENDVKAALLGELCKSGELAADADLRRGMVVMLTLGTGLGGAIAEDGRLRAGRQFVAGHFGRSRVPDPWTPGLMTPLDALVSGTGLANIANHLCGQEQFENGHEVLQALAEGDSHAAAARDQFAALLAMVLENIYWTLDPAAVVLGGGLTEARAHWWPALQAALAARQCNLPLRPAALANDAGTQGAAQLIWQQLGEG</sequence>
<comment type="similarity">
    <text evidence="1">Belongs to the ROK (NagC/XylR) family.</text>
</comment>
<dbReference type="PANTHER" id="PTHR18964:SF149">
    <property type="entry name" value="BIFUNCTIONAL UDP-N-ACETYLGLUCOSAMINE 2-EPIMERASE_N-ACETYLMANNOSAMINE KINASE"/>
    <property type="match status" value="1"/>
</dbReference>
<dbReference type="InterPro" id="IPR049874">
    <property type="entry name" value="ROK_cs"/>
</dbReference>
<dbReference type="InterPro" id="IPR000600">
    <property type="entry name" value="ROK"/>
</dbReference>
<protein>
    <submittedName>
        <fullName evidence="3">N-acetyl-D-glucosamine kinase</fullName>
    </submittedName>
</protein>
<comment type="caution">
    <text evidence="3">The sequence shown here is derived from an EMBL/GenBank/DDBJ whole genome shotgun (WGS) entry which is preliminary data.</text>
</comment>
<dbReference type="Proteomes" id="UP001408594">
    <property type="component" value="Unassembled WGS sequence"/>
</dbReference>
<reference evidence="3 4" key="1">
    <citation type="submission" date="2024-02" db="EMBL/GenBank/DDBJ databases">
        <title>Microbulbifer aestuariivivens NBRC 112533.</title>
        <authorList>
            <person name="Ichikawa N."/>
            <person name="Katano-Makiyama Y."/>
            <person name="Hidaka K."/>
        </authorList>
    </citation>
    <scope>NUCLEOTIDE SEQUENCE [LARGE SCALE GENOMIC DNA]</scope>
    <source>
        <strain evidence="3 4">NBRC 112533</strain>
    </source>
</reference>
<evidence type="ECO:0000256" key="1">
    <source>
        <dbReference type="ARBA" id="ARBA00006479"/>
    </source>
</evidence>
<dbReference type="GO" id="GO:0016301">
    <property type="term" value="F:kinase activity"/>
    <property type="evidence" value="ECO:0007669"/>
    <property type="project" value="UniProtKB-KW"/>
</dbReference>
<organism evidence="3 4">
    <name type="scientific">Microbulbifer aestuariivivens</name>
    <dbReference type="NCBI Taxonomy" id="1908308"/>
    <lineage>
        <taxon>Bacteria</taxon>
        <taxon>Pseudomonadati</taxon>
        <taxon>Pseudomonadota</taxon>
        <taxon>Gammaproteobacteria</taxon>
        <taxon>Cellvibrionales</taxon>
        <taxon>Microbulbiferaceae</taxon>
        <taxon>Microbulbifer</taxon>
    </lineage>
</organism>
<keyword evidence="2" id="KW-0119">Carbohydrate metabolism</keyword>
<evidence type="ECO:0000313" key="4">
    <source>
        <dbReference type="Proteomes" id="UP001408594"/>
    </source>
</evidence>
<dbReference type="PROSITE" id="PS01125">
    <property type="entry name" value="ROK"/>
    <property type="match status" value="1"/>
</dbReference>
<keyword evidence="3" id="KW-0418">Kinase</keyword>
<keyword evidence="3" id="KW-0808">Transferase</keyword>
<name>A0ABP9WQM5_9GAMM</name>
<dbReference type="SUPFAM" id="SSF53067">
    <property type="entry name" value="Actin-like ATPase domain"/>
    <property type="match status" value="1"/>
</dbReference>
<evidence type="ECO:0000256" key="2">
    <source>
        <dbReference type="ARBA" id="ARBA00023277"/>
    </source>
</evidence>
<dbReference type="InterPro" id="IPR043129">
    <property type="entry name" value="ATPase_NBD"/>
</dbReference>